<gene>
    <name evidence="1" type="ORF">PAXRUDRAFT_54903</name>
</gene>
<feature type="non-terminal residue" evidence="1">
    <location>
        <position position="1"/>
    </location>
</feature>
<dbReference type="InParanoid" id="A0A0D0DNX8"/>
<keyword evidence="2" id="KW-1185">Reference proteome</keyword>
<dbReference type="AlphaFoldDB" id="A0A0D0DNX8"/>
<dbReference type="Proteomes" id="UP000054538">
    <property type="component" value="Unassembled WGS sequence"/>
</dbReference>
<reference evidence="2" key="2">
    <citation type="submission" date="2015-01" db="EMBL/GenBank/DDBJ databases">
        <title>Evolutionary Origins and Diversification of the Mycorrhizal Mutualists.</title>
        <authorList>
            <consortium name="DOE Joint Genome Institute"/>
            <consortium name="Mycorrhizal Genomics Consortium"/>
            <person name="Kohler A."/>
            <person name="Kuo A."/>
            <person name="Nagy L.G."/>
            <person name="Floudas D."/>
            <person name="Copeland A."/>
            <person name="Barry K.W."/>
            <person name="Cichocki N."/>
            <person name="Veneault-Fourrey C."/>
            <person name="LaButti K."/>
            <person name="Lindquist E.A."/>
            <person name="Lipzen A."/>
            <person name="Lundell T."/>
            <person name="Morin E."/>
            <person name="Murat C."/>
            <person name="Riley R."/>
            <person name="Ohm R."/>
            <person name="Sun H."/>
            <person name="Tunlid A."/>
            <person name="Henrissat B."/>
            <person name="Grigoriev I.V."/>
            <person name="Hibbett D.S."/>
            <person name="Martin F."/>
        </authorList>
    </citation>
    <scope>NUCLEOTIDE SEQUENCE [LARGE SCALE GENOMIC DNA]</scope>
    <source>
        <strain evidence="2">Ve08.2h10</strain>
    </source>
</reference>
<evidence type="ECO:0000313" key="1">
    <source>
        <dbReference type="EMBL" id="KIK80410.1"/>
    </source>
</evidence>
<protein>
    <submittedName>
        <fullName evidence="1">Unplaced genomic scaffold scaffold_1206, whole genome shotgun sequence</fullName>
    </submittedName>
</protein>
<feature type="non-terminal residue" evidence="1">
    <location>
        <position position="52"/>
    </location>
</feature>
<organism evidence="1 2">
    <name type="scientific">Paxillus rubicundulus Ve08.2h10</name>
    <dbReference type="NCBI Taxonomy" id="930991"/>
    <lineage>
        <taxon>Eukaryota</taxon>
        <taxon>Fungi</taxon>
        <taxon>Dikarya</taxon>
        <taxon>Basidiomycota</taxon>
        <taxon>Agaricomycotina</taxon>
        <taxon>Agaricomycetes</taxon>
        <taxon>Agaricomycetidae</taxon>
        <taxon>Boletales</taxon>
        <taxon>Paxilineae</taxon>
        <taxon>Paxillaceae</taxon>
        <taxon>Paxillus</taxon>
    </lineage>
</organism>
<sequence length="52" mass="5727">KSLALVSCFTTPCTDILTQSSFTYFICKYQGDVGLIVIKPTCIKSIISMIPH</sequence>
<dbReference type="EMBL" id="KN826028">
    <property type="protein sequence ID" value="KIK80410.1"/>
    <property type="molecule type" value="Genomic_DNA"/>
</dbReference>
<reference evidence="1 2" key="1">
    <citation type="submission" date="2014-04" db="EMBL/GenBank/DDBJ databases">
        <authorList>
            <consortium name="DOE Joint Genome Institute"/>
            <person name="Kuo A."/>
            <person name="Kohler A."/>
            <person name="Jargeat P."/>
            <person name="Nagy L.G."/>
            <person name="Floudas D."/>
            <person name="Copeland A."/>
            <person name="Barry K.W."/>
            <person name="Cichocki N."/>
            <person name="Veneault-Fourrey C."/>
            <person name="LaButti K."/>
            <person name="Lindquist E.A."/>
            <person name="Lipzen A."/>
            <person name="Lundell T."/>
            <person name="Morin E."/>
            <person name="Murat C."/>
            <person name="Sun H."/>
            <person name="Tunlid A."/>
            <person name="Henrissat B."/>
            <person name="Grigoriev I.V."/>
            <person name="Hibbett D.S."/>
            <person name="Martin F."/>
            <person name="Nordberg H.P."/>
            <person name="Cantor M.N."/>
            <person name="Hua S.X."/>
        </authorList>
    </citation>
    <scope>NUCLEOTIDE SEQUENCE [LARGE SCALE GENOMIC DNA]</scope>
    <source>
        <strain evidence="1 2">Ve08.2h10</strain>
    </source>
</reference>
<accession>A0A0D0DNX8</accession>
<name>A0A0D0DNX8_9AGAM</name>
<proteinExistence type="predicted"/>
<dbReference type="HOGENOM" id="CLU_174460_1_0_1"/>
<dbReference type="OrthoDB" id="2669721at2759"/>
<evidence type="ECO:0000313" key="2">
    <source>
        <dbReference type="Proteomes" id="UP000054538"/>
    </source>
</evidence>